<dbReference type="KEGG" id="pbs:Plabr_2610"/>
<dbReference type="AlphaFoldDB" id="F0SQY9"/>
<reference evidence="2" key="1">
    <citation type="submission" date="2011-02" db="EMBL/GenBank/DDBJ databases">
        <title>The complete genome of Planctomyces brasiliensis DSM 5305.</title>
        <authorList>
            <person name="Lucas S."/>
            <person name="Copeland A."/>
            <person name="Lapidus A."/>
            <person name="Bruce D."/>
            <person name="Goodwin L."/>
            <person name="Pitluck S."/>
            <person name="Kyrpides N."/>
            <person name="Mavromatis K."/>
            <person name="Pagani I."/>
            <person name="Ivanova N."/>
            <person name="Ovchinnikova G."/>
            <person name="Lu M."/>
            <person name="Detter J.C."/>
            <person name="Han C."/>
            <person name="Land M."/>
            <person name="Hauser L."/>
            <person name="Markowitz V."/>
            <person name="Cheng J.-F."/>
            <person name="Hugenholtz P."/>
            <person name="Woyke T."/>
            <person name="Wu D."/>
            <person name="Tindall B."/>
            <person name="Pomrenke H.G."/>
            <person name="Brambilla E."/>
            <person name="Klenk H.-P."/>
            <person name="Eisen J.A."/>
        </authorList>
    </citation>
    <scope>NUCLEOTIDE SEQUENCE [LARGE SCALE GENOMIC DNA]</scope>
    <source>
        <strain evidence="2">ATCC 49424 / DSM 5305 / JCM 21570 / NBRC 103401 / IFAM 1448</strain>
    </source>
</reference>
<dbReference type="STRING" id="756272.Plabr_2610"/>
<dbReference type="Gene3D" id="3.40.50.10610">
    <property type="entry name" value="ABC-type transport auxiliary lipoprotein component"/>
    <property type="match status" value="1"/>
</dbReference>
<evidence type="ECO:0008006" key="3">
    <source>
        <dbReference type="Google" id="ProtNLM"/>
    </source>
</evidence>
<evidence type="ECO:0000313" key="2">
    <source>
        <dbReference type="Proteomes" id="UP000006860"/>
    </source>
</evidence>
<accession>F0SQY9</accession>
<dbReference type="EMBL" id="CP002546">
    <property type="protein sequence ID" value="ADY60210.1"/>
    <property type="molecule type" value="Genomic_DNA"/>
</dbReference>
<dbReference type="HOGENOM" id="CLU_1244387_0_0_0"/>
<evidence type="ECO:0000313" key="1">
    <source>
        <dbReference type="EMBL" id="ADY60210.1"/>
    </source>
</evidence>
<dbReference type="Proteomes" id="UP000006860">
    <property type="component" value="Chromosome"/>
</dbReference>
<dbReference type="PROSITE" id="PS51257">
    <property type="entry name" value="PROKAR_LIPOPROTEIN"/>
    <property type="match status" value="1"/>
</dbReference>
<dbReference type="RefSeq" id="WP_013628934.1">
    <property type="nucleotide sequence ID" value="NC_015174.1"/>
</dbReference>
<proteinExistence type="predicted"/>
<gene>
    <name evidence="1" type="ordered locus">Plabr_2610</name>
</gene>
<keyword evidence="2" id="KW-1185">Reference proteome</keyword>
<protein>
    <recommendedName>
        <fullName evidence="3">Penicillin-binding protein activator LpoB</fullName>
    </recommendedName>
</protein>
<organism evidence="1 2">
    <name type="scientific">Rubinisphaera brasiliensis (strain ATCC 49424 / DSM 5305 / JCM 21570 / IAM 15109 / NBRC 103401 / IFAM 1448)</name>
    <name type="common">Planctomyces brasiliensis</name>
    <dbReference type="NCBI Taxonomy" id="756272"/>
    <lineage>
        <taxon>Bacteria</taxon>
        <taxon>Pseudomonadati</taxon>
        <taxon>Planctomycetota</taxon>
        <taxon>Planctomycetia</taxon>
        <taxon>Planctomycetales</taxon>
        <taxon>Planctomycetaceae</taxon>
        <taxon>Rubinisphaera</taxon>
    </lineage>
</organism>
<dbReference type="eggNOG" id="COG3417">
    <property type="taxonomic scope" value="Bacteria"/>
</dbReference>
<name>F0SQY9_RUBBR</name>
<dbReference type="OrthoDB" id="211517at2"/>
<sequence length="223" mass="25050">MDRRSFLQLVGISTLSSAGLVGCRSKQVAHVLEHDDKDMVGSHTAGAETWKPLIDESVAKLLGRQTQIIQPVSHQGESASLGLKKRVCFLGVENKSAEEIGDFKEQIFEHIDSLVNNSEMFEMISRRFVEAGLRQAHIGPADLFVPANQRMFTAVMEEMQQPFDYLLYAKVTSGTTVSNEKNYQRDYLLTLEMVNVHDGSYDKESAMLRKGYHKSRLGKMGSY</sequence>